<dbReference type="Pfam" id="PF02368">
    <property type="entry name" value="Big_2"/>
    <property type="match status" value="3"/>
</dbReference>
<organism evidence="4 5">
    <name type="scientific">Blautia intestinalis</name>
    <dbReference type="NCBI Taxonomy" id="2763028"/>
    <lineage>
        <taxon>Bacteria</taxon>
        <taxon>Bacillati</taxon>
        <taxon>Bacillota</taxon>
        <taxon>Clostridia</taxon>
        <taxon>Lachnospirales</taxon>
        <taxon>Lachnospiraceae</taxon>
        <taxon>Blautia</taxon>
    </lineage>
</organism>
<name>A0ABR7I3B8_9FIRM</name>
<evidence type="ECO:0000256" key="1">
    <source>
        <dbReference type="SAM" id="MobiDB-lite"/>
    </source>
</evidence>
<sequence>MKQRRKAILALLLSASVAASPIVSATSVFAEDLDFATVEETEVTSEDAGSDFSDDSISIEDSDDVTEADTADDSILIDNSDSAEYSESDTDVFSAGDEVDAFTAADEVSVQADEEAKTHSIKVTVVNSKGVVSGMYAMDNAIITKQDDGTYLVKMHQASENREYMALTNDITAATQHRVDWYVADSNWYYTIPVANLTDPVYASFSYAKNVNKGSKWGNVQTITFDTSSMADTTEPDVDASGMNKQVALDYTAADAALASVPEDLSIYTDETAKAVTDAVNKLKGNYKATQQSDVDTLVTALTDAVKALRKKAVSLTVTNKTGMFNVTDAVLDNDKLIVTLHGTGYHYLYKGTYEEAVENGDNRDKWIAGDNSSGKWQFTIPVAKGETFVPIVAISHSYLTKYEQGKNSLERAFYPRQAVIDQNAATLVTGDYDHTKNLTVTNNVKMFKVDTASLETIGGPNSNNYKEILHLTMGSTSFDKVFIGSAVDAAAAETTTDITDQKADLTVKANAMGGTTTVDYLDKDVVFSFHSVKNNTWYERVFNISKTNGTLTITPVAVPATAVALDSTSQKLETGKSFTLMATVTPTDTTDKVVWSSDNGAVAKVSSTGVVTAVKPGTAVITATAGSVKATCTITVANPVVKVTGIKITASSRSIAAGKKVQLKATAAPSNADNKAVTWTSSNKKVATVNSKGVVTFNKKAGGKKVTITAAAKDGSKKYAKITLRCMKGSVKSIKLSGKTTLKPGKTTKLKAKVTTVNGKANKSVVWSSSNTKLATVDKNGKVKAVKGKKGTVKITARAVDGSRKKATIKIRIK</sequence>
<comment type="caution">
    <text evidence="4">The sequence shown here is derived from an EMBL/GenBank/DDBJ whole genome shotgun (WGS) entry which is preliminary data.</text>
</comment>
<dbReference type="SMART" id="SM00635">
    <property type="entry name" value="BID_2"/>
    <property type="match status" value="3"/>
</dbReference>
<keyword evidence="2" id="KW-0732">Signal</keyword>
<feature type="signal peptide" evidence="2">
    <location>
        <begin position="1"/>
        <end position="30"/>
    </location>
</feature>
<feature type="domain" description="BIG2" evidence="3">
    <location>
        <begin position="560"/>
        <end position="636"/>
    </location>
</feature>
<dbReference type="EMBL" id="JACOQE010000006">
    <property type="protein sequence ID" value="MBC5741001.1"/>
    <property type="molecule type" value="Genomic_DNA"/>
</dbReference>
<feature type="domain" description="BIG2" evidence="3">
    <location>
        <begin position="643"/>
        <end position="723"/>
    </location>
</feature>
<dbReference type="Proteomes" id="UP000633936">
    <property type="component" value="Unassembled WGS sequence"/>
</dbReference>
<reference evidence="4 5" key="1">
    <citation type="submission" date="2020-08" db="EMBL/GenBank/DDBJ databases">
        <title>Genome public.</title>
        <authorList>
            <person name="Liu C."/>
            <person name="Sun Q."/>
        </authorList>
    </citation>
    <scope>NUCLEOTIDE SEQUENCE [LARGE SCALE GENOMIC DNA]</scope>
    <source>
        <strain evidence="4 5">27-44</strain>
    </source>
</reference>
<evidence type="ECO:0000259" key="3">
    <source>
        <dbReference type="SMART" id="SM00635"/>
    </source>
</evidence>
<dbReference type="Gene3D" id="1.20.1270.90">
    <property type="entry name" value="AF1782-like"/>
    <property type="match status" value="1"/>
</dbReference>
<dbReference type="RefSeq" id="WP_118039168.1">
    <property type="nucleotide sequence ID" value="NZ_JACOQE010000006.1"/>
</dbReference>
<proteinExistence type="predicted"/>
<evidence type="ECO:0000313" key="4">
    <source>
        <dbReference type="EMBL" id="MBC5741001.1"/>
    </source>
</evidence>
<evidence type="ECO:0000256" key="2">
    <source>
        <dbReference type="SAM" id="SignalP"/>
    </source>
</evidence>
<protein>
    <submittedName>
        <fullName evidence="4">Ig-like domain-containing protein</fullName>
    </submittedName>
</protein>
<feature type="domain" description="BIG2" evidence="3">
    <location>
        <begin position="731"/>
        <end position="810"/>
    </location>
</feature>
<keyword evidence="5" id="KW-1185">Reference proteome</keyword>
<evidence type="ECO:0000313" key="5">
    <source>
        <dbReference type="Proteomes" id="UP000633936"/>
    </source>
</evidence>
<feature type="region of interest" description="Disordered" evidence="1">
    <location>
        <begin position="41"/>
        <end position="69"/>
    </location>
</feature>
<dbReference type="SUPFAM" id="SSF49373">
    <property type="entry name" value="Invasin/intimin cell-adhesion fragments"/>
    <property type="match status" value="3"/>
</dbReference>
<dbReference type="Gene3D" id="2.60.40.1080">
    <property type="match status" value="3"/>
</dbReference>
<feature type="chain" id="PRO_5046029160" evidence="2">
    <location>
        <begin position="31"/>
        <end position="815"/>
    </location>
</feature>
<accession>A0ABR7I3B8</accession>
<dbReference type="InterPro" id="IPR008964">
    <property type="entry name" value="Invasin/intimin_cell_adhesion"/>
</dbReference>
<dbReference type="InterPro" id="IPR003343">
    <property type="entry name" value="Big_2"/>
</dbReference>
<gene>
    <name evidence="4" type="ORF">H8Z79_11195</name>
</gene>